<dbReference type="Proteomes" id="UP000663829">
    <property type="component" value="Unassembled WGS sequence"/>
</dbReference>
<dbReference type="AlphaFoldDB" id="A0A815IE25"/>
<sequence>MLERYLAGPYAVKYLDVDRIVTIGIRPGEYDYIWNVQDKIYHAFGNLTELLPKNQILRLSDNGEPLIYSAIFLSYKDRIDNNQAIITVQSINADASADNITSDGYPIGNEDYQPTAEFENKKLKFQCLFEKRRRENKIIFYFNYLITSRRQTADIQSVIFDVVSIELNTIVTL</sequence>
<protein>
    <submittedName>
        <fullName evidence="1">Uncharacterized protein</fullName>
    </submittedName>
</protein>
<evidence type="ECO:0000313" key="2">
    <source>
        <dbReference type="EMBL" id="CAF4242466.1"/>
    </source>
</evidence>
<reference evidence="1" key="1">
    <citation type="submission" date="2021-02" db="EMBL/GenBank/DDBJ databases">
        <authorList>
            <person name="Nowell W R."/>
        </authorList>
    </citation>
    <scope>NUCLEOTIDE SEQUENCE</scope>
</reference>
<organism evidence="1 3">
    <name type="scientific">Didymodactylos carnosus</name>
    <dbReference type="NCBI Taxonomy" id="1234261"/>
    <lineage>
        <taxon>Eukaryota</taxon>
        <taxon>Metazoa</taxon>
        <taxon>Spiralia</taxon>
        <taxon>Gnathifera</taxon>
        <taxon>Rotifera</taxon>
        <taxon>Eurotatoria</taxon>
        <taxon>Bdelloidea</taxon>
        <taxon>Philodinida</taxon>
        <taxon>Philodinidae</taxon>
        <taxon>Didymodactylos</taxon>
    </lineage>
</organism>
<dbReference type="EMBL" id="CAJNOQ010015494">
    <property type="protein sequence ID" value="CAF1362501.1"/>
    <property type="molecule type" value="Genomic_DNA"/>
</dbReference>
<keyword evidence="3" id="KW-1185">Reference proteome</keyword>
<proteinExistence type="predicted"/>
<evidence type="ECO:0000313" key="3">
    <source>
        <dbReference type="Proteomes" id="UP000663829"/>
    </source>
</evidence>
<comment type="caution">
    <text evidence="1">The sequence shown here is derived from an EMBL/GenBank/DDBJ whole genome shotgun (WGS) entry which is preliminary data.</text>
</comment>
<name>A0A815IE25_9BILA</name>
<accession>A0A815IE25</accession>
<dbReference type="EMBL" id="CAJOBC010070951">
    <property type="protein sequence ID" value="CAF4242466.1"/>
    <property type="molecule type" value="Genomic_DNA"/>
</dbReference>
<gene>
    <name evidence="1" type="ORF">GPM918_LOCUS31453</name>
    <name evidence="2" type="ORF">SRO942_LOCUS32101</name>
</gene>
<dbReference type="Proteomes" id="UP000681722">
    <property type="component" value="Unassembled WGS sequence"/>
</dbReference>
<evidence type="ECO:0000313" key="1">
    <source>
        <dbReference type="EMBL" id="CAF1362501.1"/>
    </source>
</evidence>